<dbReference type="OrthoDB" id="9991241at2"/>
<organism evidence="1 2">
    <name type="scientific">Phyllobacterium salinisoli</name>
    <dbReference type="NCBI Taxonomy" id="1899321"/>
    <lineage>
        <taxon>Bacteria</taxon>
        <taxon>Pseudomonadati</taxon>
        <taxon>Pseudomonadota</taxon>
        <taxon>Alphaproteobacteria</taxon>
        <taxon>Hyphomicrobiales</taxon>
        <taxon>Phyllobacteriaceae</taxon>
        <taxon>Phyllobacterium</taxon>
    </lineage>
</organism>
<dbReference type="AlphaFoldDB" id="A0A368K6Y2"/>
<gene>
    <name evidence="1" type="ORF">DUT91_06800</name>
</gene>
<dbReference type="EMBL" id="QOZG01000002">
    <property type="protein sequence ID" value="RCS25127.1"/>
    <property type="molecule type" value="Genomic_DNA"/>
</dbReference>
<evidence type="ECO:0000313" key="2">
    <source>
        <dbReference type="Proteomes" id="UP000253420"/>
    </source>
</evidence>
<proteinExistence type="predicted"/>
<name>A0A368K6Y2_9HYPH</name>
<dbReference type="RefSeq" id="WP_114439571.1">
    <property type="nucleotide sequence ID" value="NZ_QOZG01000002.1"/>
</dbReference>
<comment type="caution">
    <text evidence="1">The sequence shown here is derived from an EMBL/GenBank/DDBJ whole genome shotgun (WGS) entry which is preliminary data.</text>
</comment>
<keyword evidence="2" id="KW-1185">Reference proteome</keyword>
<evidence type="ECO:0008006" key="3">
    <source>
        <dbReference type="Google" id="ProtNLM"/>
    </source>
</evidence>
<reference evidence="1 2" key="1">
    <citation type="submission" date="2018-07" db="EMBL/GenBank/DDBJ databases">
        <title>The draft genome of Phyllobacterium salinisoli.</title>
        <authorList>
            <person name="Liu L."/>
            <person name="Li L."/>
            <person name="Zhang X."/>
            <person name="Liang L."/>
        </authorList>
    </citation>
    <scope>NUCLEOTIDE SEQUENCE [LARGE SCALE GENOMIC DNA]</scope>
    <source>
        <strain evidence="1 2">LLAN61</strain>
    </source>
</reference>
<evidence type="ECO:0000313" key="1">
    <source>
        <dbReference type="EMBL" id="RCS25127.1"/>
    </source>
</evidence>
<protein>
    <recommendedName>
        <fullName evidence="3">Anti-sigma factor NepR domain-containing protein</fullName>
    </recommendedName>
</protein>
<accession>A0A368K6Y2</accession>
<dbReference type="Proteomes" id="UP000253420">
    <property type="component" value="Unassembled WGS sequence"/>
</dbReference>
<sequence>MERNEKNMSDKGETPLERLDEELRHFGEFIASIPVPAETRQLWDQLQLQLLRQLGEEKAKGKE</sequence>